<dbReference type="GO" id="GO:0009279">
    <property type="term" value="C:cell outer membrane"/>
    <property type="evidence" value="ECO:0007669"/>
    <property type="project" value="UniProtKB-SubCell"/>
</dbReference>
<evidence type="ECO:0000259" key="13">
    <source>
        <dbReference type="Pfam" id="PF07715"/>
    </source>
</evidence>
<dbReference type="Gene3D" id="2.40.170.20">
    <property type="entry name" value="TonB-dependent receptor, beta-barrel domain"/>
    <property type="match status" value="1"/>
</dbReference>
<keyword evidence="4 10" id="KW-0812">Transmembrane</keyword>
<dbReference type="InterPro" id="IPR000531">
    <property type="entry name" value="Beta-barrel_TonB"/>
</dbReference>
<dbReference type="InterPro" id="IPR039426">
    <property type="entry name" value="TonB-dep_rcpt-like"/>
</dbReference>
<keyword evidence="9 10" id="KW-0998">Cell outer membrane</keyword>
<gene>
    <name evidence="14" type="ORF">EHQ58_17780</name>
</gene>
<dbReference type="SUPFAM" id="SSF56935">
    <property type="entry name" value="Porins"/>
    <property type="match status" value="1"/>
</dbReference>
<organism evidence="14 15">
    <name type="scientific">Leptospira ognonensis</name>
    <dbReference type="NCBI Taxonomy" id="2484945"/>
    <lineage>
        <taxon>Bacteria</taxon>
        <taxon>Pseudomonadati</taxon>
        <taxon>Spirochaetota</taxon>
        <taxon>Spirochaetia</taxon>
        <taxon>Leptospirales</taxon>
        <taxon>Leptospiraceae</taxon>
        <taxon>Leptospira</taxon>
    </lineage>
</organism>
<dbReference type="EMBL" id="RQGD01000046">
    <property type="protein sequence ID" value="TGL56468.1"/>
    <property type="molecule type" value="Genomic_DNA"/>
</dbReference>
<name>A0A4R9JXY3_9LEPT</name>
<evidence type="ECO:0000259" key="12">
    <source>
        <dbReference type="Pfam" id="PF00593"/>
    </source>
</evidence>
<evidence type="ECO:0000313" key="15">
    <source>
        <dbReference type="Proteomes" id="UP000297693"/>
    </source>
</evidence>
<keyword evidence="2 10" id="KW-0813">Transport</keyword>
<dbReference type="GO" id="GO:0044718">
    <property type="term" value="P:siderophore transmembrane transport"/>
    <property type="evidence" value="ECO:0007669"/>
    <property type="project" value="TreeGrafter"/>
</dbReference>
<accession>A0A4R9JXY3</accession>
<dbReference type="Proteomes" id="UP000297693">
    <property type="component" value="Unassembled WGS sequence"/>
</dbReference>
<evidence type="ECO:0000256" key="1">
    <source>
        <dbReference type="ARBA" id="ARBA00004571"/>
    </source>
</evidence>
<evidence type="ECO:0000256" key="7">
    <source>
        <dbReference type="ARBA" id="ARBA00023136"/>
    </source>
</evidence>
<evidence type="ECO:0000256" key="6">
    <source>
        <dbReference type="ARBA" id="ARBA00023077"/>
    </source>
</evidence>
<keyword evidence="5" id="KW-0732">Signal</keyword>
<comment type="subcellular location">
    <subcellularLocation>
        <location evidence="1 10">Cell outer membrane</location>
        <topology evidence="1 10">Multi-pass membrane protein</topology>
    </subcellularLocation>
</comment>
<feature type="domain" description="TonB-dependent receptor-like beta-barrel" evidence="12">
    <location>
        <begin position="294"/>
        <end position="632"/>
    </location>
</feature>
<evidence type="ECO:0000256" key="2">
    <source>
        <dbReference type="ARBA" id="ARBA00022448"/>
    </source>
</evidence>
<evidence type="ECO:0000256" key="11">
    <source>
        <dbReference type="RuleBase" id="RU003357"/>
    </source>
</evidence>
<keyword evidence="6 11" id="KW-0798">TonB box</keyword>
<keyword evidence="3 10" id="KW-1134">Transmembrane beta strand</keyword>
<dbReference type="GO" id="GO:0015344">
    <property type="term" value="F:siderophore uptake transmembrane transporter activity"/>
    <property type="evidence" value="ECO:0007669"/>
    <property type="project" value="TreeGrafter"/>
</dbReference>
<dbReference type="PANTHER" id="PTHR30069">
    <property type="entry name" value="TONB-DEPENDENT OUTER MEMBRANE RECEPTOR"/>
    <property type="match status" value="1"/>
</dbReference>
<evidence type="ECO:0000256" key="3">
    <source>
        <dbReference type="ARBA" id="ARBA00022452"/>
    </source>
</evidence>
<feature type="domain" description="TonB-dependent receptor plug" evidence="13">
    <location>
        <begin position="48"/>
        <end position="153"/>
    </location>
</feature>
<protein>
    <submittedName>
        <fullName evidence="14">TonB-dependent receptor</fullName>
    </submittedName>
</protein>
<dbReference type="InterPro" id="IPR010916">
    <property type="entry name" value="TonB_box_CS"/>
</dbReference>
<evidence type="ECO:0000256" key="5">
    <source>
        <dbReference type="ARBA" id="ARBA00022729"/>
    </source>
</evidence>
<dbReference type="Pfam" id="PF07715">
    <property type="entry name" value="Plug"/>
    <property type="match status" value="1"/>
</dbReference>
<dbReference type="PROSITE" id="PS52016">
    <property type="entry name" value="TONB_DEPENDENT_REC_3"/>
    <property type="match status" value="1"/>
</dbReference>
<sequence length="780" mass="87722">MNRLSRSVLTLLLVLSENNLIGQGEEDSIRNNANTITVTGTRRKGFLKDSTIMTEVIGRKDIDAMGAKDISETLGNVPGIEVRPAQAGERGSTVRLQGLSAQNVLILVDGQRTTGRFSGAIDLTRFKADDIERIEIVKGASSALYGSDSIAGVINIITKEAKQPLYAEFRTLSGTGNQQYFGPYLDFRNYATVGAKSDKLSTLFTVGWHKGEGYDLTPDATSGPRVGRTASLAPGYNLYPNDTSFLSSYLLATRIPSYHPPLESTTAGAFNDLNLSNKSTIQINPNLLLTTTLYYRYLQQAAVDAVLPRTVFDRTNKTYDVMGAVNADWNLTQKTNLNLNINHSRFQDLYLNDQRKSDELDTQQRTDNGITEVRSRVDYKINTNHVTSFGVENLQDHLSSARVSQDCKRNFPYICPEDLNPDFGKGQSINGNVYRFRNAVFIQDEWRVSDSPRIQIVPGIRYDHDSIYGGEWLPKLAVRYDLTEKIRVRLANGLGFRAPSFQDLYFNFLNPGVGYRVTGNPNLKPELSRSYNAGWEWDISKHFWLTQNFFHNNVDNLIGFRTNPDRDNSGLLVYQTSNYKKATTSGFESSLQIRVNEMISSGIGYTFTDTKDETTGLPLEGRGPNRWNLNIRIDEKQSGVSLSVFAVVFGKQAYYCVKNPIWCNPDLSENFQTLETAINAESQRIIQNTLANIPGPISDYCAQTNQSHCTTGQTFGYRMVNPHTNLNVRLAQKFFTNFQWFVGIDNALDAWDTTYNPQKPKFIYFGLDGKFSFQENEKKI</sequence>
<comment type="similarity">
    <text evidence="10 11">Belongs to the TonB-dependent receptor family.</text>
</comment>
<dbReference type="Gene3D" id="2.170.130.10">
    <property type="entry name" value="TonB-dependent receptor, plug domain"/>
    <property type="match status" value="1"/>
</dbReference>
<proteinExistence type="inferred from homology"/>
<keyword evidence="15" id="KW-1185">Reference proteome</keyword>
<reference evidence="14" key="1">
    <citation type="journal article" date="2019" name="PLoS Negl. Trop. Dis.">
        <title>Revisiting the worldwide diversity of Leptospira species in the environment.</title>
        <authorList>
            <person name="Vincent A.T."/>
            <person name="Schiettekatte O."/>
            <person name="Bourhy P."/>
            <person name="Veyrier F.J."/>
            <person name="Picardeau M."/>
        </authorList>
    </citation>
    <scope>NUCLEOTIDE SEQUENCE [LARGE SCALE GENOMIC DNA]</scope>
    <source>
        <strain evidence="14">201702476</strain>
    </source>
</reference>
<evidence type="ECO:0000256" key="9">
    <source>
        <dbReference type="ARBA" id="ARBA00023237"/>
    </source>
</evidence>
<dbReference type="Pfam" id="PF00593">
    <property type="entry name" value="TonB_dep_Rec_b-barrel"/>
    <property type="match status" value="1"/>
</dbReference>
<dbReference type="InterPro" id="IPR037066">
    <property type="entry name" value="Plug_dom_sf"/>
</dbReference>
<dbReference type="OrthoDB" id="101167at2"/>
<evidence type="ECO:0000256" key="10">
    <source>
        <dbReference type="PROSITE-ProRule" id="PRU01360"/>
    </source>
</evidence>
<evidence type="ECO:0000313" key="14">
    <source>
        <dbReference type="EMBL" id="TGL56468.1"/>
    </source>
</evidence>
<dbReference type="PROSITE" id="PS00430">
    <property type="entry name" value="TONB_DEPENDENT_REC_1"/>
    <property type="match status" value="1"/>
</dbReference>
<dbReference type="PANTHER" id="PTHR30069:SF29">
    <property type="entry name" value="HEMOGLOBIN AND HEMOGLOBIN-HAPTOGLOBIN-BINDING PROTEIN 1-RELATED"/>
    <property type="match status" value="1"/>
</dbReference>
<keyword evidence="8 14" id="KW-0675">Receptor</keyword>
<dbReference type="AlphaFoldDB" id="A0A4R9JXY3"/>
<keyword evidence="7 10" id="KW-0472">Membrane</keyword>
<comment type="caution">
    <text evidence="14">The sequence shown here is derived from an EMBL/GenBank/DDBJ whole genome shotgun (WGS) entry which is preliminary data.</text>
</comment>
<dbReference type="CDD" id="cd01347">
    <property type="entry name" value="ligand_gated_channel"/>
    <property type="match status" value="1"/>
</dbReference>
<dbReference type="InterPro" id="IPR012910">
    <property type="entry name" value="Plug_dom"/>
</dbReference>
<evidence type="ECO:0000256" key="8">
    <source>
        <dbReference type="ARBA" id="ARBA00023170"/>
    </source>
</evidence>
<evidence type="ECO:0000256" key="4">
    <source>
        <dbReference type="ARBA" id="ARBA00022692"/>
    </source>
</evidence>
<dbReference type="RefSeq" id="WP_135625387.1">
    <property type="nucleotide sequence ID" value="NZ_RQGD01000046.1"/>
</dbReference>
<dbReference type="InterPro" id="IPR036942">
    <property type="entry name" value="Beta-barrel_TonB_sf"/>
</dbReference>